<dbReference type="EMBL" id="RQEP01000005">
    <property type="protein sequence ID" value="TGK06586.1"/>
    <property type="molecule type" value="Genomic_DNA"/>
</dbReference>
<dbReference type="OrthoDB" id="332035at2"/>
<evidence type="ECO:0000313" key="1">
    <source>
        <dbReference type="EMBL" id="TGK06586.1"/>
    </source>
</evidence>
<proteinExistence type="predicted"/>
<protein>
    <recommendedName>
        <fullName evidence="3">Nif11 domain-containing protein</fullName>
    </recommendedName>
</protein>
<dbReference type="Proteomes" id="UP000297453">
    <property type="component" value="Unassembled WGS sequence"/>
</dbReference>
<evidence type="ECO:0008006" key="3">
    <source>
        <dbReference type="Google" id="ProtNLM"/>
    </source>
</evidence>
<accession>A0A4R9G4X4</accession>
<reference evidence="1" key="1">
    <citation type="journal article" date="2019" name="PLoS Negl. Trop. Dis.">
        <title>Revisiting the worldwide diversity of Leptospira species in the environment.</title>
        <authorList>
            <person name="Vincent A.T."/>
            <person name="Schiettekatte O."/>
            <person name="Bourhy P."/>
            <person name="Veyrier F.J."/>
            <person name="Picardeau M."/>
        </authorList>
    </citation>
    <scope>NUCLEOTIDE SEQUENCE [LARGE SCALE GENOMIC DNA]</scope>
    <source>
        <strain evidence="1">SSS9</strain>
    </source>
</reference>
<sequence length="61" mass="7087">MRTFLDFIHSEHANKTQFTNVVQKLDPESMKAWFENNGYEVSSWECAKVIETYKSESGLAI</sequence>
<comment type="caution">
    <text evidence="1">The sequence shown here is derived from an EMBL/GenBank/DDBJ whole genome shotgun (WGS) entry which is preliminary data.</text>
</comment>
<dbReference type="AlphaFoldDB" id="A0A4R9G4X4"/>
<name>A0A4R9G4X4_9LEPT</name>
<evidence type="ECO:0000313" key="2">
    <source>
        <dbReference type="Proteomes" id="UP000297453"/>
    </source>
</evidence>
<keyword evidence="2" id="KW-1185">Reference proteome</keyword>
<dbReference type="RefSeq" id="WP_135583573.1">
    <property type="nucleotide sequence ID" value="NZ_RQEP01000005.1"/>
</dbReference>
<gene>
    <name evidence="1" type="ORF">EHO59_00125</name>
</gene>
<organism evidence="1 2">
    <name type="scientific">Leptospira semungkisensis</name>
    <dbReference type="NCBI Taxonomy" id="2484985"/>
    <lineage>
        <taxon>Bacteria</taxon>
        <taxon>Pseudomonadati</taxon>
        <taxon>Spirochaetota</taxon>
        <taxon>Spirochaetia</taxon>
        <taxon>Leptospirales</taxon>
        <taxon>Leptospiraceae</taxon>
        <taxon>Leptospira</taxon>
    </lineage>
</organism>